<feature type="region of interest" description="Disordered" evidence="8">
    <location>
        <begin position="53"/>
        <end position="85"/>
    </location>
</feature>
<name>A0A835GYG3_9MAGN</name>
<evidence type="ECO:0000256" key="8">
    <source>
        <dbReference type="SAM" id="MobiDB-lite"/>
    </source>
</evidence>
<dbReference type="GO" id="GO:0006397">
    <property type="term" value="P:mRNA processing"/>
    <property type="evidence" value="ECO:0007669"/>
    <property type="project" value="UniProtKB-KW"/>
</dbReference>
<evidence type="ECO:0000259" key="9">
    <source>
        <dbReference type="PROSITE" id="PS51295"/>
    </source>
</evidence>
<dbReference type="GO" id="GO:1990904">
    <property type="term" value="C:ribonucleoprotein complex"/>
    <property type="evidence" value="ECO:0007669"/>
    <property type="project" value="UniProtKB-KW"/>
</dbReference>
<evidence type="ECO:0000256" key="4">
    <source>
        <dbReference type="ARBA" id="ARBA00022946"/>
    </source>
</evidence>
<evidence type="ECO:0000256" key="5">
    <source>
        <dbReference type="ARBA" id="ARBA00023187"/>
    </source>
</evidence>
<feature type="non-terminal residue" evidence="10">
    <location>
        <position position="1"/>
    </location>
</feature>
<evidence type="ECO:0000256" key="6">
    <source>
        <dbReference type="ARBA" id="ARBA00023274"/>
    </source>
</evidence>
<comment type="caution">
    <text evidence="10">The sequence shown here is derived from an EMBL/GenBank/DDBJ whole genome shotgun (WGS) entry which is preliminary data.</text>
</comment>
<evidence type="ECO:0000256" key="3">
    <source>
        <dbReference type="ARBA" id="ARBA00022884"/>
    </source>
</evidence>
<dbReference type="FunFam" id="3.30.110.60:FF:000002">
    <property type="entry name" value="CRS2-associated factor 1, chloroplastic"/>
    <property type="match status" value="1"/>
</dbReference>
<dbReference type="AlphaFoldDB" id="A0A835GYG3"/>
<protein>
    <recommendedName>
        <fullName evidence="9">CRM domain-containing protein</fullName>
    </recommendedName>
</protein>
<dbReference type="PROSITE" id="PS51295">
    <property type="entry name" value="CRM"/>
    <property type="match status" value="1"/>
</dbReference>
<dbReference type="OrthoDB" id="1911210at2759"/>
<keyword evidence="3 7" id="KW-0694">RNA-binding</keyword>
<keyword evidence="5" id="KW-0508">mRNA splicing</keyword>
<evidence type="ECO:0000256" key="2">
    <source>
        <dbReference type="ARBA" id="ARBA00022737"/>
    </source>
</evidence>
<dbReference type="InterPro" id="IPR044599">
    <property type="entry name" value="CAF1P_plant"/>
</dbReference>
<keyword evidence="2" id="KW-0677">Repeat</keyword>
<reference evidence="10 11" key="1">
    <citation type="submission" date="2020-10" db="EMBL/GenBank/DDBJ databases">
        <title>The Coptis chinensis genome and diversification of protoberbering-type alkaloids.</title>
        <authorList>
            <person name="Wang B."/>
            <person name="Shu S."/>
            <person name="Song C."/>
            <person name="Liu Y."/>
        </authorList>
    </citation>
    <scope>NUCLEOTIDE SEQUENCE [LARGE SCALE GENOMIC DNA]</scope>
    <source>
        <strain evidence="10">HL-2020</strain>
        <tissue evidence="10">Leaf</tissue>
    </source>
</reference>
<keyword evidence="11" id="KW-1185">Reference proteome</keyword>
<sequence length="366" mass="42236">QTIIFNWAFPTSSSPLKPLQMLKLKNLRQWCHSPFHVNLRALKQSTSSLEEDIYDPPFTPIHKPSKPSKKPHPQNPINSSEYQNPTFQSDLPFDFRYSYSETNPSIKPIGFREPPRFSPFGPGRLDRKWTGTSAPVEEVVDMEKVLEERKLVIGEPLSDEEIEVLVEKYRHSDCNRQINLGNTHSYHIVTFGKGGVTHNLLDDIHNHWKRAEAVRIKCLGAPTLDMDNVCYHLEDKTGGRVIYRNINILLLYRGRNYDPKERPVIPLMLWKPLAPIFPKLVKNVAEGLTFEETKEMRNRGLNAPALMKLTRNGVYVYVVAKVREAFKTEEELVPCVPILFKDSQIILWRGKDQEQSENKNPDALKE</sequence>
<feature type="compositionally biased region" description="Basic residues" evidence="8">
    <location>
        <begin position="63"/>
        <end position="72"/>
    </location>
</feature>
<accession>A0A835GYG3</accession>
<dbReference type="SMART" id="SM01103">
    <property type="entry name" value="CRS1_YhbY"/>
    <property type="match status" value="1"/>
</dbReference>
<gene>
    <name evidence="10" type="ORF">IFM89_020659</name>
</gene>
<dbReference type="InterPro" id="IPR001890">
    <property type="entry name" value="RNA-binding_CRM"/>
</dbReference>
<evidence type="ECO:0000313" key="11">
    <source>
        <dbReference type="Proteomes" id="UP000631114"/>
    </source>
</evidence>
<keyword evidence="4" id="KW-0809">Transit peptide</keyword>
<dbReference type="Pfam" id="PF01985">
    <property type="entry name" value="CRS1_YhbY"/>
    <property type="match status" value="1"/>
</dbReference>
<keyword evidence="6" id="KW-0687">Ribonucleoprotein</keyword>
<feature type="domain" description="CRM" evidence="9">
    <location>
        <begin position="155"/>
        <end position="264"/>
    </location>
</feature>
<feature type="compositionally biased region" description="Polar residues" evidence="8">
    <location>
        <begin position="75"/>
        <end position="85"/>
    </location>
</feature>
<evidence type="ECO:0000313" key="10">
    <source>
        <dbReference type="EMBL" id="KAF9589221.1"/>
    </source>
</evidence>
<dbReference type="GO" id="GO:0000373">
    <property type="term" value="P:Group II intron splicing"/>
    <property type="evidence" value="ECO:0007669"/>
    <property type="project" value="InterPro"/>
</dbReference>
<dbReference type="Gene3D" id="3.30.110.60">
    <property type="entry name" value="YhbY-like"/>
    <property type="match status" value="1"/>
</dbReference>
<dbReference type="PANTHER" id="PTHR46247:SF4">
    <property type="entry name" value="CRS2-ASSOCIATED FACTOR 2, MITOCHONDRIAL"/>
    <property type="match status" value="1"/>
</dbReference>
<dbReference type="EMBL" id="JADFTS010000009">
    <property type="protein sequence ID" value="KAF9589221.1"/>
    <property type="molecule type" value="Genomic_DNA"/>
</dbReference>
<keyword evidence="1" id="KW-0507">mRNA processing</keyword>
<dbReference type="InterPro" id="IPR035920">
    <property type="entry name" value="YhbY-like_sf"/>
</dbReference>
<evidence type="ECO:0000256" key="1">
    <source>
        <dbReference type="ARBA" id="ARBA00022664"/>
    </source>
</evidence>
<dbReference type="PANTHER" id="PTHR46247">
    <property type="entry name" value="CRS2-ASSOCIATED FACTOR 1, CHLOROPLASTIC"/>
    <property type="match status" value="1"/>
</dbReference>
<proteinExistence type="predicted"/>
<dbReference type="GO" id="GO:0003723">
    <property type="term" value="F:RNA binding"/>
    <property type="evidence" value="ECO:0007669"/>
    <property type="project" value="UniProtKB-UniRule"/>
</dbReference>
<dbReference type="Proteomes" id="UP000631114">
    <property type="component" value="Unassembled WGS sequence"/>
</dbReference>
<organism evidence="10 11">
    <name type="scientific">Coptis chinensis</name>
    <dbReference type="NCBI Taxonomy" id="261450"/>
    <lineage>
        <taxon>Eukaryota</taxon>
        <taxon>Viridiplantae</taxon>
        <taxon>Streptophyta</taxon>
        <taxon>Embryophyta</taxon>
        <taxon>Tracheophyta</taxon>
        <taxon>Spermatophyta</taxon>
        <taxon>Magnoliopsida</taxon>
        <taxon>Ranunculales</taxon>
        <taxon>Ranunculaceae</taxon>
        <taxon>Coptidoideae</taxon>
        <taxon>Coptis</taxon>
    </lineage>
</organism>
<evidence type="ECO:0000256" key="7">
    <source>
        <dbReference type="PROSITE-ProRule" id="PRU00626"/>
    </source>
</evidence>
<dbReference type="SUPFAM" id="SSF75471">
    <property type="entry name" value="YhbY-like"/>
    <property type="match status" value="2"/>
</dbReference>